<dbReference type="AlphaFoldDB" id="B6QVP1"/>
<evidence type="ECO:0000313" key="1">
    <source>
        <dbReference type="EMBL" id="EEA19046.1"/>
    </source>
</evidence>
<name>B6QVP1_TALMQ</name>
<dbReference type="InterPro" id="IPR016035">
    <property type="entry name" value="Acyl_Trfase/lysoPLipase"/>
</dbReference>
<dbReference type="STRING" id="441960.B6QVP1"/>
<proteinExistence type="predicted"/>
<organism evidence="1 2">
    <name type="scientific">Talaromyces marneffei (strain ATCC 18224 / CBS 334.59 / QM 7333)</name>
    <name type="common">Penicillium marneffei</name>
    <dbReference type="NCBI Taxonomy" id="441960"/>
    <lineage>
        <taxon>Eukaryota</taxon>
        <taxon>Fungi</taxon>
        <taxon>Dikarya</taxon>
        <taxon>Ascomycota</taxon>
        <taxon>Pezizomycotina</taxon>
        <taxon>Eurotiomycetes</taxon>
        <taxon>Eurotiomycetidae</taxon>
        <taxon>Eurotiales</taxon>
        <taxon>Trichocomaceae</taxon>
        <taxon>Talaromyces</taxon>
        <taxon>Talaromyces sect. Talaromyces</taxon>
    </lineage>
</organism>
<dbReference type="EMBL" id="DS995906">
    <property type="protein sequence ID" value="EEA19046.1"/>
    <property type="molecule type" value="Genomic_DNA"/>
</dbReference>
<dbReference type="SUPFAM" id="SSF52151">
    <property type="entry name" value="FabD/lysophospholipase-like"/>
    <property type="match status" value="1"/>
</dbReference>
<dbReference type="PhylomeDB" id="B6QVP1"/>
<accession>B6QVP1</accession>
<dbReference type="InterPro" id="IPR001227">
    <property type="entry name" value="Ac_transferase_dom_sf"/>
</dbReference>
<gene>
    <name evidence="1" type="ORF">PMAA_013130</name>
</gene>
<dbReference type="VEuPathDB" id="FungiDB:PMAA_013130"/>
<reference evidence="2" key="1">
    <citation type="journal article" date="2015" name="Genome Announc.">
        <title>Genome sequence of the AIDS-associated pathogen Penicillium marneffei (ATCC18224) and its near taxonomic relative Talaromyces stipitatus (ATCC10500).</title>
        <authorList>
            <person name="Nierman W.C."/>
            <person name="Fedorova-Abrams N.D."/>
            <person name="Andrianopoulos A."/>
        </authorList>
    </citation>
    <scope>NUCLEOTIDE SEQUENCE [LARGE SCALE GENOMIC DNA]</scope>
    <source>
        <strain evidence="2">ATCC 18224 / CBS 334.59 / QM 7333</strain>
    </source>
</reference>
<evidence type="ECO:0000313" key="2">
    <source>
        <dbReference type="Proteomes" id="UP000001294"/>
    </source>
</evidence>
<dbReference type="Proteomes" id="UP000001294">
    <property type="component" value="Unassembled WGS sequence"/>
</dbReference>
<dbReference type="GO" id="GO:0016740">
    <property type="term" value="F:transferase activity"/>
    <property type="evidence" value="ECO:0007669"/>
    <property type="project" value="InterPro"/>
</dbReference>
<protein>
    <submittedName>
        <fullName evidence="1">Uncharacterized protein</fullName>
    </submittedName>
</protein>
<dbReference type="Gene3D" id="3.40.366.10">
    <property type="entry name" value="Malonyl-Coenzyme A Acyl Carrier Protein, domain 2"/>
    <property type="match status" value="1"/>
</dbReference>
<dbReference type="HOGENOM" id="CLU_1835820_0_0_1"/>
<sequence>MIVFLIERPYAERRPSWCQNLISPVLFNQAVQTLATSDDLSVDALIEIKPHTTLSGPIKQICREFGYNNLGYIPTLVRNEDSAAQLLKGKVIIDVPTYMWHYPRKFWAEPRQSLEHRSIKYPLHDVLCIRMPGYSAVEPV</sequence>
<keyword evidence="2" id="KW-1185">Reference proteome</keyword>